<dbReference type="OrthoDB" id="2434756at2759"/>
<proteinExistence type="predicted"/>
<dbReference type="GO" id="GO:0005739">
    <property type="term" value="C:mitochondrion"/>
    <property type="evidence" value="ECO:0007669"/>
    <property type="project" value="TreeGrafter"/>
</dbReference>
<dbReference type="GO" id="GO:0032981">
    <property type="term" value="P:mitochondrial respiratory chain complex I assembly"/>
    <property type="evidence" value="ECO:0007669"/>
    <property type="project" value="InterPro"/>
</dbReference>
<feature type="compositionally biased region" description="Basic and acidic residues" evidence="1">
    <location>
        <begin position="93"/>
        <end position="108"/>
    </location>
</feature>
<name>A0A6P8ZE99_DROAB</name>
<accession>A0A6P8ZE99</accession>
<organism evidence="2 3">
    <name type="scientific">Drosophila albomicans</name>
    <name type="common">Fruit fly</name>
    <dbReference type="NCBI Taxonomy" id="7291"/>
    <lineage>
        <taxon>Eukaryota</taxon>
        <taxon>Metazoa</taxon>
        <taxon>Ecdysozoa</taxon>
        <taxon>Arthropoda</taxon>
        <taxon>Hexapoda</taxon>
        <taxon>Insecta</taxon>
        <taxon>Pterygota</taxon>
        <taxon>Neoptera</taxon>
        <taxon>Endopterygota</taxon>
        <taxon>Diptera</taxon>
        <taxon>Brachycera</taxon>
        <taxon>Muscomorpha</taxon>
        <taxon>Ephydroidea</taxon>
        <taxon>Drosophilidae</taxon>
        <taxon>Drosophila</taxon>
    </lineage>
</organism>
<dbReference type="RefSeq" id="XP_034116032.1">
    <property type="nucleotide sequence ID" value="XM_034260141.2"/>
</dbReference>
<dbReference type="PANTHER" id="PTHR13338:SF4">
    <property type="entry name" value="NADH DEHYDROGENASE [UBIQUINONE] 1 ALPHA SUBCOMPLEX ASSEMBLY FACTOR 4"/>
    <property type="match status" value="1"/>
</dbReference>
<dbReference type="GeneID" id="117575774"/>
<protein>
    <submittedName>
        <fullName evidence="3">Protein NDUFAF4 homolog</fullName>
    </submittedName>
</protein>
<evidence type="ECO:0000313" key="2">
    <source>
        <dbReference type="Proteomes" id="UP000515160"/>
    </source>
</evidence>
<evidence type="ECO:0000256" key="1">
    <source>
        <dbReference type="SAM" id="MobiDB-lite"/>
    </source>
</evidence>
<feature type="region of interest" description="Disordered" evidence="1">
    <location>
        <begin position="90"/>
        <end position="110"/>
    </location>
</feature>
<keyword evidence="2" id="KW-1185">Reference proteome</keyword>
<dbReference type="AlphaFoldDB" id="A0A6P8ZE99"/>
<dbReference type="Pfam" id="PF06784">
    <property type="entry name" value="UPF0240"/>
    <property type="match status" value="1"/>
</dbReference>
<dbReference type="PANTHER" id="PTHR13338">
    <property type="entry name" value="UPF0240 PROTEIN"/>
    <property type="match status" value="1"/>
</dbReference>
<evidence type="ECO:0000313" key="3">
    <source>
        <dbReference type="RefSeq" id="XP_034116032.1"/>
    </source>
</evidence>
<gene>
    <name evidence="3" type="primary">LOC117575774</name>
</gene>
<dbReference type="InterPro" id="IPR009622">
    <property type="entry name" value="NDUFAF4"/>
</dbReference>
<dbReference type="Proteomes" id="UP000515160">
    <property type="component" value="Chromosome 2R"/>
</dbReference>
<sequence>MGKVMSMVARKANRFNVENRAHRVLEREKPMPAPKYESNLRDMERTLELDPKFVDKLNIKDDGLNTRLKDVYVTSEDQFIERVIKRQAATAASEEKQERPLPLERTTPDDFEYGYLEPERVAHGRCTLRQALQFINDHQLDPETYTASKIANDYKLKQDHLENILYYFKTFSVYIPDQKYKDTLLTRAKQELLERKTSPEDAESSKP</sequence>
<reference evidence="3" key="1">
    <citation type="submission" date="2025-08" db="UniProtKB">
        <authorList>
            <consortium name="RefSeq"/>
        </authorList>
    </citation>
    <scope>IDENTIFICATION</scope>
    <source>
        <strain evidence="3">15112-1751.03</strain>
        <tissue evidence="3">Whole Adult</tissue>
    </source>
</reference>